<keyword evidence="3" id="KW-0547">Nucleotide-binding</keyword>
<dbReference type="GO" id="GO:0070182">
    <property type="term" value="F:DNA polymerase binding"/>
    <property type="evidence" value="ECO:0007669"/>
    <property type="project" value="TreeGrafter"/>
</dbReference>
<dbReference type="SMART" id="SM00488">
    <property type="entry name" value="DEXDc2"/>
    <property type="match status" value="1"/>
</dbReference>
<dbReference type="SMART" id="SM00491">
    <property type="entry name" value="HELICc2"/>
    <property type="match status" value="1"/>
</dbReference>
<dbReference type="GO" id="GO:0005524">
    <property type="term" value="F:ATP binding"/>
    <property type="evidence" value="ECO:0007669"/>
    <property type="project" value="UniProtKB-KW"/>
</dbReference>
<dbReference type="InterPro" id="IPR010614">
    <property type="entry name" value="RAD3-like_helicase_DEAD"/>
</dbReference>
<keyword evidence="9" id="KW-0411">Iron-sulfur</keyword>
<dbReference type="InterPro" id="IPR002464">
    <property type="entry name" value="DNA/RNA_helicase_DEAH_CS"/>
</dbReference>
<protein>
    <submittedName>
        <fullName evidence="15">Helicase</fullName>
    </submittedName>
</protein>
<dbReference type="PANTHER" id="PTHR11472">
    <property type="entry name" value="DNA REPAIR DEAD HELICASE RAD3/XP-D SUBFAMILY MEMBER"/>
    <property type="match status" value="1"/>
</dbReference>
<dbReference type="InterPro" id="IPR006555">
    <property type="entry name" value="ATP-dep_Helicase_C"/>
</dbReference>
<dbReference type="Proteomes" id="UP000002226">
    <property type="component" value="Unassembled WGS sequence"/>
</dbReference>
<keyword evidence="1" id="KW-0004">4Fe-4S</keyword>
<evidence type="ECO:0000313" key="16">
    <source>
        <dbReference type="Proteomes" id="UP000002226"/>
    </source>
</evidence>
<dbReference type="EMBL" id="AAYL02000299">
    <property type="protein sequence ID" value="ESS29547.1"/>
    <property type="molecule type" value="Genomic_DNA"/>
</dbReference>
<reference evidence="15" key="1">
    <citation type="submission" date="2007-03" db="EMBL/GenBank/DDBJ databases">
        <authorList>
            <person name="Paulsen I."/>
        </authorList>
    </citation>
    <scope>NUCLEOTIDE SEQUENCE</scope>
    <source>
        <strain evidence="15">VEG</strain>
    </source>
</reference>
<keyword evidence="5" id="KW-0378">Hydrolase</keyword>
<dbReference type="STRING" id="432359.V4ZAX4"/>
<feature type="region of interest" description="Disordered" evidence="13">
    <location>
        <begin position="1"/>
        <end position="43"/>
    </location>
</feature>
<evidence type="ECO:0000256" key="11">
    <source>
        <dbReference type="ARBA" id="ARBA00023204"/>
    </source>
</evidence>
<dbReference type="OMA" id="PANSRDM"/>
<keyword evidence="7" id="KW-0067">ATP-binding</keyword>
<dbReference type="GO" id="GO:0003678">
    <property type="term" value="F:DNA helicase activity"/>
    <property type="evidence" value="ECO:0007669"/>
    <property type="project" value="InterPro"/>
</dbReference>
<feature type="region of interest" description="Disordered" evidence="13">
    <location>
        <begin position="602"/>
        <end position="637"/>
    </location>
</feature>
<keyword evidence="12" id="KW-0413">Isomerase</keyword>
<feature type="region of interest" description="Disordered" evidence="13">
    <location>
        <begin position="853"/>
        <end position="874"/>
    </location>
</feature>
<feature type="compositionally biased region" description="Low complexity" evidence="13">
    <location>
        <begin position="1162"/>
        <end position="1175"/>
    </location>
</feature>
<keyword evidence="2" id="KW-0479">Metal-binding</keyword>
<feature type="region of interest" description="Disordered" evidence="13">
    <location>
        <begin position="1152"/>
        <end position="1181"/>
    </location>
</feature>
<dbReference type="GO" id="GO:0006281">
    <property type="term" value="P:DNA repair"/>
    <property type="evidence" value="ECO:0007669"/>
    <property type="project" value="UniProtKB-KW"/>
</dbReference>
<feature type="compositionally biased region" description="Low complexity" evidence="13">
    <location>
        <begin position="127"/>
        <end position="147"/>
    </location>
</feature>
<dbReference type="GO" id="GO:0010569">
    <property type="term" value="P:regulation of double-strand break repair via homologous recombination"/>
    <property type="evidence" value="ECO:0007669"/>
    <property type="project" value="TreeGrafter"/>
</dbReference>
<accession>V4ZAX4</accession>
<proteinExistence type="predicted"/>
<dbReference type="InterPro" id="IPR027417">
    <property type="entry name" value="P-loop_NTPase"/>
</dbReference>
<keyword evidence="16" id="KW-1185">Reference proteome</keyword>
<feature type="compositionally biased region" description="Basic and acidic residues" evidence="13">
    <location>
        <begin position="1504"/>
        <end position="1513"/>
    </location>
</feature>
<dbReference type="VEuPathDB" id="ToxoDB:TGVEG_209770"/>
<evidence type="ECO:0000256" key="2">
    <source>
        <dbReference type="ARBA" id="ARBA00022723"/>
    </source>
</evidence>
<evidence type="ECO:0000256" key="8">
    <source>
        <dbReference type="ARBA" id="ARBA00023004"/>
    </source>
</evidence>
<evidence type="ECO:0000256" key="1">
    <source>
        <dbReference type="ARBA" id="ARBA00022485"/>
    </source>
</evidence>
<feature type="compositionally biased region" description="Low complexity" evidence="13">
    <location>
        <begin position="20"/>
        <end position="31"/>
    </location>
</feature>
<dbReference type="GO" id="GO:0045910">
    <property type="term" value="P:negative regulation of DNA recombination"/>
    <property type="evidence" value="ECO:0007669"/>
    <property type="project" value="TreeGrafter"/>
</dbReference>
<dbReference type="Pfam" id="PF06733">
    <property type="entry name" value="DEAD_2"/>
    <property type="match status" value="1"/>
</dbReference>
<gene>
    <name evidence="15" type="ORF">TGVEG_209770</name>
</gene>
<dbReference type="GO" id="GO:0051539">
    <property type="term" value="F:4 iron, 4 sulfur cluster binding"/>
    <property type="evidence" value="ECO:0007669"/>
    <property type="project" value="UniProtKB-KW"/>
</dbReference>
<dbReference type="GO" id="GO:0003677">
    <property type="term" value="F:DNA binding"/>
    <property type="evidence" value="ECO:0007669"/>
    <property type="project" value="UniProtKB-KW"/>
</dbReference>
<feature type="domain" description="Helicase ATP-binding" evidence="14">
    <location>
        <begin position="64"/>
        <end position="462"/>
    </location>
</feature>
<organism evidence="15 16">
    <name type="scientific">Toxoplasma gondii (strain ATCC 50861 / VEG)</name>
    <dbReference type="NCBI Taxonomy" id="432359"/>
    <lineage>
        <taxon>Eukaryota</taxon>
        <taxon>Sar</taxon>
        <taxon>Alveolata</taxon>
        <taxon>Apicomplexa</taxon>
        <taxon>Conoidasida</taxon>
        <taxon>Coccidia</taxon>
        <taxon>Eucoccidiorida</taxon>
        <taxon>Eimeriorina</taxon>
        <taxon>Sarcocystidae</taxon>
        <taxon>Toxoplasma</taxon>
    </lineage>
</organism>
<feature type="compositionally biased region" description="Polar residues" evidence="13">
    <location>
        <begin position="1488"/>
        <end position="1503"/>
    </location>
</feature>
<feature type="compositionally biased region" description="Polar residues" evidence="13">
    <location>
        <begin position="1"/>
        <end position="10"/>
    </location>
</feature>
<evidence type="ECO:0000256" key="13">
    <source>
        <dbReference type="SAM" id="MobiDB-lite"/>
    </source>
</evidence>
<evidence type="ECO:0000256" key="6">
    <source>
        <dbReference type="ARBA" id="ARBA00022806"/>
    </source>
</evidence>
<dbReference type="InterPro" id="IPR014013">
    <property type="entry name" value="Helic_SF1/SF2_ATP-bd_DinG/Rad3"/>
</dbReference>
<dbReference type="PaxDb" id="5811-TGME49_009770"/>
<dbReference type="PROSITE" id="PS00690">
    <property type="entry name" value="DEAH_ATP_HELICASE"/>
    <property type="match status" value="1"/>
</dbReference>
<dbReference type="Pfam" id="PF13307">
    <property type="entry name" value="Helicase_C_2"/>
    <property type="match status" value="1"/>
</dbReference>
<keyword evidence="11" id="KW-0234">DNA repair</keyword>
<dbReference type="PANTHER" id="PTHR11472:SF34">
    <property type="entry name" value="REGULATOR OF TELOMERE ELONGATION HELICASE 1"/>
    <property type="match status" value="1"/>
</dbReference>
<evidence type="ECO:0000256" key="4">
    <source>
        <dbReference type="ARBA" id="ARBA00022763"/>
    </source>
</evidence>
<evidence type="ECO:0000256" key="12">
    <source>
        <dbReference type="ARBA" id="ARBA00023235"/>
    </source>
</evidence>
<evidence type="ECO:0000313" key="15">
    <source>
        <dbReference type="EMBL" id="ESS29547.1"/>
    </source>
</evidence>
<dbReference type="GO" id="GO:1904430">
    <property type="term" value="P:negative regulation of t-circle formation"/>
    <property type="evidence" value="ECO:0007669"/>
    <property type="project" value="TreeGrafter"/>
</dbReference>
<sequence length="1679" mass="181963">MATQTRLSSLSSPHCPRPPSVSSSSSSHKPSAQGGDSESVWRIETSGKADGWVGTVRFGEKREDSVEVDFPFQPYPCQEKFMEKVIDACVHGEHALLESPTGTGKTLCLLCASLAYVRKASTTHGFSASRSSPSSASASPAGSSLPSEDLQRRSLFAEKRGPSSLSSPLSSSVAGTAALHRLPRVVYASRTHTQLQQVVREARRTSFFSASPLKAAALASSSSGGGVGAALRAKKKKASLKVEVEEDGRAGIGPLRNSTEARCVGREMGRKMKVAVLGSRDNLCVHAVSQKLRGGALNAACKKKLRGEGCKFYSSSVREKEKIAQVLQACGPMDVEDLKACATGCSPPGVEKVQFCPFYTMRDYQEKSDLVLLPYNYLLDPSSQLLKPGSLANSILIIDEAHNVEQVAEDASSFELRQMDIGRCINALGTLAEMISRKLAVPETDVSDSNRKGSSAPPVSVAQLLLLQQSLAKLDEWMSEFELSAPTENLRHPHALLSLEEVTEAFTACSDLSRTRKSEAPASLIDDATPLFSARGKPLLDRLLAACMQALQDEGAETEAHIEKHVNSLDNLRRIFNILYADLTWQNASSYRVYLHDEGEEAAQRHQQERERETESESRGGWSKKKRAATASKESDAEVHAAAKPRCLAFWSMSPAPAFASLLLQGARSIICTSGTLAPLLPLAQRLGTPGRLKFSIFLENDHVVGPSQLFATVLSQVNLSAAAVASGLLGGGEETSAESDTRQNDSRRVWNDFRSYKDLQFYHRQLDREGTDAKAEAASPPAYVEDATKDSQMETLLSTFQNRNRPEYLRALGFSLLRICTLVGGGVLCFFASYAQMHTCITEWKKPLSSSSFSSSSSPSSSSSVSSSSSSSSRSPAFFGFPASKPASASRPLPPSSSGSSPGSIFGALQGAKDVFVEPANSRDMPDLLVAFQRSVQEAVEADASSSRDARGGTGHLGGTKTGAVLLAVCKGKAAEGIDFSDHACRAVVICGLPLASFFEPRVQLKRMWLDDCMQKLVAETGGASRGKEQGTGETTAPVLINGRQWYDQEARRAVNQAVGRVVRHAKDFGVVVFLDKRFSSPDLQKDLPRWVRRSLELPPASAPLEFLASRVRSFFSSLPAALLHHALAKMNRSPSAGALSCFVSDVGDSPPHAETDRSRLPLPSSPDASSPVSHTWRPEETRLCVQGSSSASVSGRAVSDRQSFADAWGFEKKEVTFGERRNCEETKELVCAEQVAADRRRAREAVLLSTGRKPFRKEGKKKRDKGKAERVLSLADLEAQSSPVAFSNEEDEPREAAGTSDWARITDETKREWRPQGESEGVAEKAALGREREQKAGSTKSACGGAFQSKKEKETKAAADLVRQVQLLFTEEEKAAGGLASENKFFTFCICMRQLGSIRGKEPMQAKKGYREVVSRLQDLLLPLPVKLHAASVASDRRARSEGPSTLQAKKEVVDTVISRFVPAAYQRDLHASVEKRWQLVQRQSLETQNQTEPLPGQNKSEAGETVEHVTARTGAGTPEASGSLVVGKRGVFITVAGESEEEKENAEDETRRPTKKSRIEGDAKAQGEEPHGEERRPERGSLVKPASEGCNGKIAMCLICRDDMPLHRSLNCGHEFCLVSKRKSRLAVSSGCEKTTVKTLFSGLVLCSILLRRQNDRQSATFVVPYADSPSSNFLV</sequence>
<evidence type="ECO:0000259" key="14">
    <source>
        <dbReference type="PROSITE" id="PS51193"/>
    </source>
</evidence>
<dbReference type="PROSITE" id="PS51193">
    <property type="entry name" value="HELICASE_ATP_BIND_2"/>
    <property type="match status" value="1"/>
</dbReference>
<feature type="region of interest" description="Disordered" evidence="13">
    <location>
        <begin position="1488"/>
        <end position="1525"/>
    </location>
</feature>
<dbReference type="OrthoDB" id="19182at2759"/>
<evidence type="ECO:0000256" key="7">
    <source>
        <dbReference type="ARBA" id="ARBA00022840"/>
    </source>
</evidence>
<keyword evidence="4" id="KW-0227">DNA damage</keyword>
<keyword evidence="6 15" id="KW-0347">Helicase</keyword>
<dbReference type="InterPro" id="IPR045028">
    <property type="entry name" value="DinG/Rad3-like"/>
</dbReference>
<dbReference type="Gene3D" id="3.40.50.300">
    <property type="entry name" value="P-loop containing nucleotide triphosphate hydrolases"/>
    <property type="match status" value="2"/>
</dbReference>
<dbReference type="GO" id="GO:0016818">
    <property type="term" value="F:hydrolase activity, acting on acid anhydrides, in phosphorus-containing anhydrides"/>
    <property type="evidence" value="ECO:0007669"/>
    <property type="project" value="InterPro"/>
</dbReference>
<dbReference type="SUPFAM" id="SSF52540">
    <property type="entry name" value="P-loop containing nucleoside triphosphate hydrolases"/>
    <property type="match status" value="2"/>
</dbReference>
<dbReference type="InterPro" id="IPR006554">
    <property type="entry name" value="Helicase-like_DEXD_c2"/>
</dbReference>
<feature type="compositionally biased region" description="Basic and acidic residues" evidence="13">
    <location>
        <begin position="602"/>
        <end position="618"/>
    </location>
</feature>
<evidence type="ECO:0000256" key="5">
    <source>
        <dbReference type="ARBA" id="ARBA00022801"/>
    </source>
</evidence>
<dbReference type="GO" id="GO:0090657">
    <property type="term" value="P:telomeric loop disassembly"/>
    <property type="evidence" value="ECO:0007669"/>
    <property type="project" value="TreeGrafter"/>
</dbReference>
<feature type="compositionally biased region" description="Acidic residues" evidence="13">
    <location>
        <begin position="1541"/>
        <end position="1550"/>
    </location>
</feature>
<keyword evidence="8" id="KW-0408">Iron</keyword>
<dbReference type="GO" id="GO:0046872">
    <property type="term" value="F:metal ion binding"/>
    <property type="evidence" value="ECO:0007669"/>
    <property type="project" value="UniProtKB-KW"/>
</dbReference>
<dbReference type="GO" id="GO:0005634">
    <property type="term" value="C:nucleus"/>
    <property type="evidence" value="ECO:0007669"/>
    <property type="project" value="TreeGrafter"/>
</dbReference>
<keyword evidence="10" id="KW-0238">DNA-binding</keyword>
<comment type="caution">
    <text evidence="15">The sequence shown here is derived from an EMBL/GenBank/DDBJ whole genome shotgun (WGS) entry which is preliminary data.</text>
</comment>
<feature type="region of interest" description="Disordered" evidence="13">
    <location>
        <begin position="125"/>
        <end position="149"/>
    </location>
</feature>
<evidence type="ECO:0000256" key="9">
    <source>
        <dbReference type="ARBA" id="ARBA00023014"/>
    </source>
</evidence>
<name>V4ZAX4_TOXGV</name>
<evidence type="ECO:0000256" key="10">
    <source>
        <dbReference type="ARBA" id="ARBA00023125"/>
    </source>
</evidence>
<feature type="compositionally biased region" description="Basic and acidic residues" evidence="13">
    <location>
        <begin position="1551"/>
        <end position="1584"/>
    </location>
</feature>
<feature type="region of interest" description="Disordered" evidence="13">
    <location>
        <begin position="1283"/>
        <end position="1352"/>
    </location>
</feature>
<feature type="region of interest" description="Disordered" evidence="13">
    <location>
        <begin position="1539"/>
        <end position="1588"/>
    </location>
</feature>
<dbReference type="eggNOG" id="KOG1132">
    <property type="taxonomic scope" value="Eukaryota"/>
</dbReference>
<feature type="compositionally biased region" description="Basic and acidic residues" evidence="13">
    <location>
        <begin position="1306"/>
        <end position="1319"/>
    </location>
</feature>
<evidence type="ECO:0000256" key="3">
    <source>
        <dbReference type="ARBA" id="ARBA00022741"/>
    </source>
</evidence>